<dbReference type="PANTHER" id="PTHR13421">
    <property type="entry name" value="SNRNA-ACTIVATING PROTEIN COMPLEX SUBUNIT 3"/>
    <property type="match status" value="1"/>
</dbReference>
<evidence type="ECO:0000256" key="10">
    <source>
        <dbReference type="ARBA" id="ARBA00023242"/>
    </source>
</evidence>
<keyword evidence="5" id="KW-0862">Zinc</keyword>
<evidence type="ECO:0000256" key="13">
    <source>
        <dbReference type="ARBA" id="ARBA00029606"/>
    </source>
</evidence>
<dbReference type="InParanoid" id="A0A6J0C883"/>
<dbReference type="GO" id="GO:0000978">
    <property type="term" value="F:RNA polymerase II cis-regulatory region sequence-specific DNA binding"/>
    <property type="evidence" value="ECO:0007669"/>
    <property type="project" value="TreeGrafter"/>
</dbReference>
<evidence type="ECO:0000256" key="12">
    <source>
        <dbReference type="ARBA" id="ARBA00025958"/>
    </source>
</evidence>
<evidence type="ECO:0000256" key="5">
    <source>
        <dbReference type="ARBA" id="ARBA00022833"/>
    </source>
</evidence>
<dbReference type="Pfam" id="PF12251">
    <property type="entry name" value="SNAPC3"/>
    <property type="match status" value="1"/>
</dbReference>
<evidence type="ECO:0000259" key="14">
    <source>
        <dbReference type="PROSITE" id="PS00478"/>
    </source>
</evidence>
<reference evidence="16" key="1">
    <citation type="submission" date="2025-04" db="UniProtKB">
        <authorList>
            <consortium name="RefSeq"/>
        </authorList>
    </citation>
    <scope>IDENTIFICATION</scope>
    <source>
        <tissue evidence="17">Thorax and Abdomen</tissue>
        <tissue evidence="16">Whole body</tissue>
    </source>
</reference>
<evidence type="ECO:0000256" key="4">
    <source>
        <dbReference type="ARBA" id="ARBA00022723"/>
    </source>
</evidence>
<feature type="domain" description="LIM zinc-binding" evidence="14">
    <location>
        <begin position="333"/>
        <end position="366"/>
    </location>
</feature>
<dbReference type="GO" id="GO:0042795">
    <property type="term" value="P:snRNA transcription by RNA polymerase II"/>
    <property type="evidence" value="ECO:0007669"/>
    <property type="project" value="TreeGrafter"/>
</dbReference>
<keyword evidence="9" id="KW-0804">Transcription</keyword>
<evidence type="ECO:0000313" key="17">
    <source>
        <dbReference type="RefSeq" id="XP_046596192.1"/>
    </source>
</evidence>
<evidence type="ECO:0000256" key="9">
    <source>
        <dbReference type="ARBA" id="ARBA00023163"/>
    </source>
</evidence>
<dbReference type="AlphaFoldDB" id="A0A6J0C883"/>
<keyword evidence="6" id="KW-0805">Transcription regulation</keyword>
<dbReference type="GeneID" id="107227046"/>
<evidence type="ECO:0000313" key="16">
    <source>
        <dbReference type="RefSeq" id="XP_015523561.1"/>
    </source>
</evidence>
<keyword evidence="7" id="KW-0440">LIM domain</keyword>
<gene>
    <name evidence="16 17" type="primary">LOC107227046</name>
</gene>
<keyword evidence="4" id="KW-0479">Metal-binding</keyword>
<dbReference type="CTD" id="35787"/>
<dbReference type="OrthoDB" id="46583at2759"/>
<dbReference type="InterPro" id="IPR001781">
    <property type="entry name" value="Znf_LIM"/>
</dbReference>
<evidence type="ECO:0000256" key="2">
    <source>
        <dbReference type="ARBA" id="ARBA00010410"/>
    </source>
</evidence>
<evidence type="ECO:0000256" key="1">
    <source>
        <dbReference type="ARBA" id="ARBA00004123"/>
    </source>
</evidence>
<evidence type="ECO:0000256" key="3">
    <source>
        <dbReference type="ARBA" id="ARBA00013634"/>
    </source>
</evidence>
<dbReference type="GO" id="GO:0003681">
    <property type="term" value="F:bent DNA binding"/>
    <property type="evidence" value="ECO:0007669"/>
    <property type="project" value="TreeGrafter"/>
</dbReference>
<dbReference type="GO" id="GO:0019185">
    <property type="term" value="C:snRNA-activating protein complex"/>
    <property type="evidence" value="ECO:0007669"/>
    <property type="project" value="TreeGrafter"/>
</dbReference>
<evidence type="ECO:0000256" key="8">
    <source>
        <dbReference type="ARBA" id="ARBA00023125"/>
    </source>
</evidence>
<keyword evidence="10" id="KW-0539">Nucleus</keyword>
<sequence length="390" mass="44659">MDEVYGFYNKTSSETLDLAKYFKEYNDLTNLKSLAGLRSNRNEKAGILEIMQMDVNDEDFAVLSEYCSIENLTIPGESFEKYDDTRLGNRKGTYEVKEIPKDVNLETLTKLKERIGLPQRPFVHNLKYRSEICIEPEKVETFKCNSLMEPGNEMLVFVRIYAPFVHQHRLSSVYVSKIFTTHIVAILGSQTLAELRDIISCTSDLSIAKEVSANPDAGARQPQAKEVYKSGFFYIESTFYNDFRDPSNMDNSEVIREWAKKRNLGPFKTASMESVTINSLSVKFGYPWVYQHQGTCEHLLVFSDARLIGPSDNLTISSYPRIHRMRASSTKYCMVCGVFAASWITTHNDRLPHDPCYFCTTCFHSFNYIDGKKIENFLAYPVPFGDVAQD</sequence>
<accession>A0A6J0C883</accession>
<comment type="subunit">
    <text evidence="12">Part of the SNAPc complex composed of 5 subunits: SNAPC1, SNAPC2, SNAPC3, SNAPC4 and SNAPC5. SNAPC3 interacts with SNAPC1.</text>
</comment>
<dbReference type="FunCoup" id="A0A6J0C883">
    <property type="interactions" value="572"/>
</dbReference>
<evidence type="ECO:0000256" key="11">
    <source>
        <dbReference type="ARBA" id="ARBA00025193"/>
    </source>
</evidence>
<evidence type="ECO:0000313" key="15">
    <source>
        <dbReference type="Proteomes" id="UP000829291"/>
    </source>
</evidence>
<dbReference type="RefSeq" id="XP_046596192.1">
    <property type="nucleotide sequence ID" value="XM_046740236.1"/>
</dbReference>
<dbReference type="InterPro" id="IPR022042">
    <property type="entry name" value="snRNA-activating_su3"/>
</dbReference>
<comment type="similarity">
    <text evidence="2">Belongs to the SNAPC3/SRD2 family.</text>
</comment>
<keyword evidence="15" id="KW-1185">Reference proteome</keyword>
<name>A0A6J0C883_NEOLC</name>
<dbReference type="Proteomes" id="UP000829291">
    <property type="component" value="Chromosome 5"/>
</dbReference>
<dbReference type="KEGG" id="nlo:107227046"/>
<dbReference type="GO" id="GO:0005634">
    <property type="term" value="C:nucleus"/>
    <property type="evidence" value="ECO:0007669"/>
    <property type="project" value="UniProtKB-SubCell"/>
</dbReference>
<dbReference type="GO" id="GO:0001006">
    <property type="term" value="F:RNA polymerase III type 3 promoter sequence-specific DNA binding"/>
    <property type="evidence" value="ECO:0007669"/>
    <property type="project" value="TreeGrafter"/>
</dbReference>
<dbReference type="GO" id="GO:0042796">
    <property type="term" value="P:snRNA transcription by RNA polymerase III"/>
    <property type="evidence" value="ECO:0007669"/>
    <property type="project" value="TreeGrafter"/>
</dbReference>
<dbReference type="PANTHER" id="PTHR13421:SF16">
    <property type="entry name" value="SNRNA-ACTIVATING PROTEIN COMPLEX SUBUNIT 3"/>
    <property type="match status" value="1"/>
</dbReference>
<keyword evidence="8" id="KW-0238">DNA-binding</keyword>
<dbReference type="RefSeq" id="XP_015523561.1">
    <property type="nucleotide sequence ID" value="XM_015668075.1"/>
</dbReference>
<evidence type="ECO:0000256" key="7">
    <source>
        <dbReference type="ARBA" id="ARBA00023038"/>
    </source>
</evidence>
<protein>
    <recommendedName>
        <fullName evidence="3">snRNA-activating protein complex subunit 3</fullName>
    </recommendedName>
    <alternativeName>
        <fullName evidence="13">Small nuclear RNA-activating complex polypeptide 3</fullName>
    </alternativeName>
</protein>
<comment type="function">
    <text evidence="11">Part of the SNAPc complex required for the transcription of both RNA polymerase II and III small-nuclear RNA genes. Binds to the proximal sequence element (PSE), a non-TATA-box basal promoter element common to these 2 types of genes. Recruits TBP and BRF2 to the U6 snRNA TATA box.</text>
</comment>
<dbReference type="GO" id="GO:0001046">
    <property type="term" value="F:core promoter sequence-specific DNA binding"/>
    <property type="evidence" value="ECO:0007669"/>
    <property type="project" value="TreeGrafter"/>
</dbReference>
<proteinExistence type="inferred from homology"/>
<organism evidence="15 16">
    <name type="scientific">Neodiprion lecontei</name>
    <name type="common">Redheaded pine sawfly</name>
    <dbReference type="NCBI Taxonomy" id="441921"/>
    <lineage>
        <taxon>Eukaryota</taxon>
        <taxon>Metazoa</taxon>
        <taxon>Ecdysozoa</taxon>
        <taxon>Arthropoda</taxon>
        <taxon>Hexapoda</taxon>
        <taxon>Insecta</taxon>
        <taxon>Pterygota</taxon>
        <taxon>Neoptera</taxon>
        <taxon>Endopterygota</taxon>
        <taxon>Hymenoptera</taxon>
        <taxon>Tenthredinoidea</taxon>
        <taxon>Diprionidae</taxon>
        <taxon>Diprioninae</taxon>
        <taxon>Neodiprion</taxon>
    </lineage>
</organism>
<comment type="subcellular location">
    <subcellularLocation>
        <location evidence="1">Nucleus</location>
    </subcellularLocation>
</comment>
<dbReference type="GO" id="GO:0046872">
    <property type="term" value="F:metal ion binding"/>
    <property type="evidence" value="ECO:0007669"/>
    <property type="project" value="UniProtKB-KW"/>
</dbReference>
<dbReference type="PROSITE" id="PS00478">
    <property type="entry name" value="LIM_DOMAIN_1"/>
    <property type="match status" value="1"/>
</dbReference>
<evidence type="ECO:0000256" key="6">
    <source>
        <dbReference type="ARBA" id="ARBA00023015"/>
    </source>
</evidence>